<protein>
    <submittedName>
        <fullName evidence="1">ScyD/ScyE family protein</fullName>
    </submittedName>
</protein>
<organism evidence="1 2">
    <name type="scientific">Dyadobacter frigoris</name>
    <dbReference type="NCBI Taxonomy" id="2576211"/>
    <lineage>
        <taxon>Bacteria</taxon>
        <taxon>Pseudomonadati</taxon>
        <taxon>Bacteroidota</taxon>
        <taxon>Cytophagia</taxon>
        <taxon>Cytophagales</taxon>
        <taxon>Spirosomataceae</taxon>
        <taxon>Dyadobacter</taxon>
    </lineage>
</organism>
<sequence length="335" mass="36430">MKTTFLSKLALVPLLLAWGCTDHNIFEEPKQFKSEDLAGQLLTPFAITKGANDYFWITEIGTGKDDGRVSLITPDGKVYPVIVGFKSSISEEEGLPDGLTHLTYKDGILYIIHGGEGFLYKANVSAFKPGDKPMQASSLPSENISQFVLKYDFLVDTQESHLYNLTWGPDGDLFFTDAAANAIIRRKSNGDLSIFSQFAPFANPGPVGPPMIDVVPTGIVYDGYKFLVSTLSGFPFIEGKAAIYQIDQAGTPGIYKGGFTTLTDITLTPSGKPVVIQFAKFALPDGFLPNTGKVSDENGLTLLDGLMMPTDIERTGDKTYYVVSMALGKIIKLTY</sequence>
<dbReference type="Proteomes" id="UP000304900">
    <property type="component" value="Unassembled WGS sequence"/>
</dbReference>
<comment type="caution">
    <text evidence="1">The sequence shown here is derived from an EMBL/GenBank/DDBJ whole genome shotgun (WGS) entry which is preliminary data.</text>
</comment>
<keyword evidence="2" id="KW-1185">Reference proteome</keyword>
<name>A0A4U6D8C8_9BACT</name>
<dbReference type="OrthoDB" id="928769at2"/>
<proteinExistence type="predicted"/>
<dbReference type="RefSeq" id="WP_137339319.1">
    <property type="nucleotide sequence ID" value="NZ_BSQH01000002.1"/>
</dbReference>
<dbReference type="SUPFAM" id="SSF101898">
    <property type="entry name" value="NHL repeat"/>
    <property type="match status" value="1"/>
</dbReference>
<dbReference type="AlphaFoldDB" id="A0A4U6D8C8"/>
<dbReference type="NCBIfam" id="NF033206">
    <property type="entry name" value="ScyE_fam"/>
    <property type="match status" value="1"/>
</dbReference>
<accession>A0A4U6D8C8</accession>
<reference evidence="1 2" key="1">
    <citation type="submission" date="2019-05" db="EMBL/GenBank/DDBJ databases">
        <title>Dyadobacter AR-3-8 sp. nov., isolated from arctic soil.</title>
        <authorList>
            <person name="Chaudhary D.K."/>
        </authorList>
    </citation>
    <scope>NUCLEOTIDE SEQUENCE [LARGE SCALE GENOMIC DNA]</scope>
    <source>
        <strain evidence="1 2">AR-3-8</strain>
    </source>
</reference>
<evidence type="ECO:0000313" key="1">
    <source>
        <dbReference type="EMBL" id="TKT92591.1"/>
    </source>
</evidence>
<gene>
    <name evidence="1" type="ORF">FDK13_07145</name>
</gene>
<dbReference type="InterPro" id="IPR048031">
    <property type="entry name" value="ScyD/ScyE-like"/>
</dbReference>
<dbReference type="EMBL" id="SZVO01000003">
    <property type="protein sequence ID" value="TKT92591.1"/>
    <property type="molecule type" value="Genomic_DNA"/>
</dbReference>
<dbReference type="InterPro" id="IPR015943">
    <property type="entry name" value="WD40/YVTN_repeat-like_dom_sf"/>
</dbReference>
<dbReference type="Gene3D" id="2.130.10.10">
    <property type="entry name" value="YVTN repeat-like/Quinoprotein amine dehydrogenase"/>
    <property type="match status" value="1"/>
</dbReference>
<evidence type="ECO:0000313" key="2">
    <source>
        <dbReference type="Proteomes" id="UP000304900"/>
    </source>
</evidence>